<feature type="domain" description="F-box" evidence="4">
    <location>
        <begin position="8"/>
        <end position="54"/>
    </location>
</feature>
<dbReference type="InterPro" id="IPR042627">
    <property type="entry name" value="FBXW2"/>
</dbReference>
<dbReference type="Gene3D" id="1.20.1280.50">
    <property type="match status" value="1"/>
</dbReference>
<evidence type="ECO:0000256" key="1">
    <source>
        <dbReference type="ARBA" id="ARBA00022574"/>
    </source>
</evidence>
<keyword evidence="1 3" id="KW-0853">WD repeat</keyword>
<dbReference type="Pfam" id="PF00400">
    <property type="entry name" value="WD40"/>
    <property type="match status" value="3"/>
</dbReference>
<evidence type="ECO:0000256" key="3">
    <source>
        <dbReference type="PROSITE-ProRule" id="PRU00221"/>
    </source>
</evidence>
<name>A0A9D4VBZ6_ADICA</name>
<dbReference type="InterPro" id="IPR015943">
    <property type="entry name" value="WD40/YVTN_repeat-like_dom_sf"/>
</dbReference>
<dbReference type="PROSITE" id="PS50181">
    <property type="entry name" value="FBOX"/>
    <property type="match status" value="1"/>
</dbReference>
<dbReference type="Pfam" id="PF12937">
    <property type="entry name" value="F-box-like"/>
    <property type="match status" value="1"/>
</dbReference>
<dbReference type="EMBL" id="JABFUD020000002">
    <property type="protein sequence ID" value="KAI5082896.1"/>
    <property type="molecule type" value="Genomic_DNA"/>
</dbReference>
<dbReference type="InterPro" id="IPR036047">
    <property type="entry name" value="F-box-like_dom_sf"/>
</dbReference>
<feature type="repeat" description="WD" evidence="3">
    <location>
        <begin position="111"/>
        <end position="150"/>
    </location>
</feature>
<accession>A0A9D4VBZ6</accession>
<evidence type="ECO:0000256" key="2">
    <source>
        <dbReference type="ARBA" id="ARBA00022737"/>
    </source>
</evidence>
<dbReference type="PANTHER" id="PTHR44436">
    <property type="entry name" value="F-BOX/WD REPEAT-CONTAINING PROTEIN 2"/>
    <property type="match status" value="1"/>
</dbReference>
<dbReference type="InterPro" id="IPR036322">
    <property type="entry name" value="WD40_repeat_dom_sf"/>
</dbReference>
<dbReference type="OrthoDB" id="538223at2759"/>
<protein>
    <recommendedName>
        <fullName evidence="4">F-box domain-containing protein</fullName>
    </recommendedName>
</protein>
<comment type="caution">
    <text evidence="5">The sequence shown here is derived from an EMBL/GenBank/DDBJ whole genome shotgun (WGS) entry which is preliminary data.</text>
</comment>
<keyword evidence="2" id="KW-0677">Repeat</keyword>
<dbReference type="InterPro" id="IPR001810">
    <property type="entry name" value="F-box_dom"/>
</dbReference>
<dbReference type="PROSITE" id="PS50082">
    <property type="entry name" value="WD_REPEATS_2"/>
    <property type="match status" value="2"/>
</dbReference>
<proteinExistence type="predicted"/>
<feature type="repeat" description="WD" evidence="3">
    <location>
        <begin position="231"/>
        <end position="261"/>
    </location>
</feature>
<reference evidence="5" key="1">
    <citation type="submission" date="2021-01" db="EMBL/GenBank/DDBJ databases">
        <title>Adiantum capillus-veneris genome.</title>
        <authorList>
            <person name="Fang Y."/>
            <person name="Liao Q."/>
        </authorList>
    </citation>
    <scope>NUCLEOTIDE SEQUENCE</scope>
    <source>
        <strain evidence="5">H3</strain>
        <tissue evidence="5">Leaf</tissue>
    </source>
</reference>
<dbReference type="Gene3D" id="2.130.10.10">
    <property type="entry name" value="YVTN repeat-like/Quinoprotein amine dehydrogenase"/>
    <property type="match status" value="2"/>
</dbReference>
<dbReference type="AlphaFoldDB" id="A0A9D4VBZ6"/>
<organism evidence="5 6">
    <name type="scientific">Adiantum capillus-veneris</name>
    <name type="common">Maidenhair fern</name>
    <dbReference type="NCBI Taxonomy" id="13818"/>
    <lineage>
        <taxon>Eukaryota</taxon>
        <taxon>Viridiplantae</taxon>
        <taxon>Streptophyta</taxon>
        <taxon>Embryophyta</taxon>
        <taxon>Tracheophyta</taxon>
        <taxon>Polypodiopsida</taxon>
        <taxon>Polypodiidae</taxon>
        <taxon>Polypodiales</taxon>
        <taxon>Pteridineae</taxon>
        <taxon>Pteridaceae</taxon>
        <taxon>Vittarioideae</taxon>
        <taxon>Adiantum</taxon>
    </lineage>
</organism>
<dbReference type="InterPro" id="IPR001680">
    <property type="entry name" value="WD40_rpt"/>
</dbReference>
<gene>
    <name evidence="5" type="ORF">GOP47_0002639</name>
</gene>
<evidence type="ECO:0000313" key="5">
    <source>
        <dbReference type="EMBL" id="KAI5082896.1"/>
    </source>
</evidence>
<dbReference type="PANTHER" id="PTHR44436:SF1">
    <property type="entry name" value="F-BOX_WD REPEAT-CONTAINING PROTEIN 2"/>
    <property type="match status" value="1"/>
</dbReference>
<dbReference type="SMART" id="SM00256">
    <property type="entry name" value="FBOX"/>
    <property type="match status" value="1"/>
</dbReference>
<dbReference type="SUPFAM" id="SSF81383">
    <property type="entry name" value="F-box domain"/>
    <property type="match status" value="1"/>
</dbReference>
<dbReference type="SMART" id="SM00320">
    <property type="entry name" value="WD40"/>
    <property type="match status" value="7"/>
</dbReference>
<dbReference type="SUPFAM" id="SSF50978">
    <property type="entry name" value="WD40 repeat-like"/>
    <property type="match status" value="1"/>
</dbReference>
<dbReference type="Proteomes" id="UP000886520">
    <property type="component" value="Chromosome 3"/>
</dbReference>
<sequence length="432" mass="47743">MQSKRHKSADILPLPSDGLLNIFSLLSPTSLARCCLVCSSWNKTITNSPLWMNHCLKARKDWLQHSSKTSATRKINSLDDETHEQADWKTQYVKVQRKILLVFGSVLVKEWRGHSKRVECCRFKMESFVTGSSDGVVHAWSSMTSKCLATYIVPNKGRVVDLEFDENKMLAISGTEIYVWNRAKGSLLRHIQGHNQSLHSMCYADPEVLVGCCDGTIRVFDIYSGQCARIFRQHADRVTCIVLDVSSSLLMSGSADGTVELCDSLTGRKICCLLPSSPPQEVHSLHLFSCQSMLVGCTSKGSVYAWDVRKQKLLWTVRIGANCIASLHSPSYDATTLVTGGINGVITILDMGSGAVLRKFVVAHDETQTKGNSLNKSKGNSGVAEHAQAKITYSSKGIPSNIRPPILCLKAGMTRIVTTHPDGMIRVWHFKL</sequence>
<keyword evidence="6" id="KW-1185">Reference proteome</keyword>
<evidence type="ECO:0000313" key="6">
    <source>
        <dbReference type="Proteomes" id="UP000886520"/>
    </source>
</evidence>
<evidence type="ECO:0000259" key="4">
    <source>
        <dbReference type="PROSITE" id="PS50181"/>
    </source>
</evidence>